<dbReference type="InterPro" id="IPR001611">
    <property type="entry name" value="Leu-rich_rpt"/>
</dbReference>
<organism evidence="6 7">
    <name type="scientific">Galendromus occidentalis</name>
    <name type="common">western predatory mite</name>
    <dbReference type="NCBI Taxonomy" id="34638"/>
    <lineage>
        <taxon>Eukaryota</taxon>
        <taxon>Metazoa</taxon>
        <taxon>Ecdysozoa</taxon>
        <taxon>Arthropoda</taxon>
        <taxon>Chelicerata</taxon>
        <taxon>Arachnida</taxon>
        <taxon>Acari</taxon>
        <taxon>Parasitiformes</taxon>
        <taxon>Mesostigmata</taxon>
        <taxon>Gamasina</taxon>
        <taxon>Phytoseioidea</taxon>
        <taxon>Phytoseiidae</taxon>
        <taxon>Typhlodrominae</taxon>
        <taxon>Galendromus</taxon>
    </lineage>
</organism>
<feature type="chain" id="PRO_5042475736" evidence="5">
    <location>
        <begin position="17"/>
        <end position="1308"/>
    </location>
</feature>
<dbReference type="InterPro" id="IPR003591">
    <property type="entry name" value="Leu-rich_rpt_typical-subtyp"/>
</dbReference>
<keyword evidence="4" id="KW-0812">Transmembrane</keyword>
<gene>
    <name evidence="7" type="primary">LOC100899701</name>
</gene>
<dbReference type="PANTHER" id="PTHR45617:SF169">
    <property type="entry name" value="LRRCT DOMAIN-CONTAINING PROTEIN"/>
    <property type="match status" value="1"/>
</dbReference>
<keyword evidence="4" id="KW-1133">Transmembrane helix</keyword>
<evidence type="ECO:0000256" key="3">
    <source>
        <dbReference type="SAM" id="MobiDB-lite"/>
    </source>
</evidence>
<accession>A0AAJ6QU14</accession>
<evidence type="ECO:0000256" key="5">
    <source>
        <dbReference type="SAM" id="SignalP"/>
    </source>
</evidence>
<evidence type="ECO:0000256" key="2">
    <source>
        <dbReference type="ARBA" id="ARBA00022737"/>
    </source>
</evidence>
<keyword evidence="5" id="KW-0732">Signal</keyword>
<feature type="region of interest" description="Disordered" evidence="3">
    <location>
        <begin position="1270"/>
        <end position="1293"/>
    </location>
</feature>
<dbReference type="PROSITE" id="PS51450">
    <property type="entry name" value="LRR"/>
    <property type="match status" value="6"/>
</dbReference>
<keyword evidence="1" id="KW-0433">Leucine-rich repeat</keyword>
<dbReference type="RefSeq" id="XP_003743867.1">
    <property type="nucleotide sequence ID" value="XM_003743819.2"/>
</dbReference>
<dbReference type="GeneID" id="100899701"/>
<dbReference type="Proteomes" id="UP000694867">
    <property type="component" value="Unplaced"/>
</dbReference>
<evidence type="ECO:0000256" key="1">
    <source>
        <dbReference type="ARBA" id="ARBA00022614"/>
    </source>
</evidence>
<proteinExistence type="predicted"/>
<keyword evidence="2" id="KW-0677">Repeat</keyword>
<evidence type="ECO:0000313" key="6">
    <source>
        <dbReference type="Proteomes" id="UP000694867"/>
    </source>
</evidence>
<dbReference type="PRINTS" id="PR00019">
    <property type="entry name" value="LEURICHRPT"/>
</dbReference>
<dbReference type="KEGG" id="goe:100899701"/>
<protein>
    <submittedName>
        <fullName evidence="7">Chaoptin</fullName>
    </submittedName>
</protein>
<evidence type="ECO:0000313" key="7">
    <source>
        <dbReference type="RefSeq" id="XP_003743867.1"/>
    </source>
</evidence>
<dbReference type="SMART" id="SM00364">
    <property type="entry name" value="LRR_BAC"/>
    <property type="match status" value="9"/>
</dbReference>
<dbReference type="SMART" id="SM00369">
    <property type="entry name" value="LRR_TYP"/>
    <property type="match status" value="22"/>
</dbReference>
<feature type="signal peptide" evidence="5">
    <location>
        <begin position="1"/>
        <end position="16"/>
    </location>
</feature>
<reference evidence="7" key="1">
    <citation type="submission" date="2025-08" db="UniProtKB">
        <authorList>
            <consortium name="RefSeq"/>
        </authorList>
    </citation>
    <scope>IDENTIFICATION</scope>
</reference>
<evidence type="ECO:0000256" key="4">
    <source>
        <dbReference type="SAM" id="Phobius"/>
    </source>
</evidence>
<keyword evidence="4" id="KW-0472">Membrane</keyword>
<dbReference type="Gene3D" id="3.80.10.10">
    <property type="entry name" value="Ribonuclease Inhibitor"/>
    <property type="match status" value="8"/>
</dbReference>
<dbReference type="PANTHER" id="PTHR45617">
    <property type="entry name" value="LEUCINE RICH REPEAT FAMILY PROTEIN"/>
    <property type="match status" value="1"/>
</dbReference>
<dbReference type="InterPro" id="IPR032675">
    <property type="entry name" value="LRR_dom_sf"/>
</dbReference>
<dbReference type="SUPFAM" id="SSF52058">
    <property type="entry name" value="L domain-like"/>
    <property type="match status" value="3"/>
</dbReference>
<dbReference type="Pfam" id="PF13855">
    <property type="entry name" value="LRR_8"/>
    <property type="match status" value="7"/>
</dbReference>
<feature type="transmembrane region" description="Helical" evidence="4">
    <location>
        <begin position="1198"/>
        <end position="1221"/>
    </location>
</feature>
<dbReference type="SMART" id="SM00365">
    <property type="entry name" value="LRR_SD22"/>
    <property type="match status" value="15"/>
</dbReference>
<sequence>MIRWILAAVLIPSCLALPCRELFPDFKEFCSCTQDTKANGTRIDCNGKSFFGTFVVLPFRQNIIEYSQNNAGLQDLESQLFTASDIPLQKLDFSSNLLRRITDKVFDGIEDTLEHLDLSHNLLGDQLNPVFGSKEFNKLTNLKYLGLRANQLKAIGDNTFRGMKALKKLDLSDNELQLLPSAALKFLEDAREIDLSANRIKSVFEFPHLENLAVLSLANNSISSVEVEGLSHLESLETLDLSSNYIKSDLHLAGLGSIHTLNISNNLFQEVPLSIKKLTSLSKLDISRAKIRNLGHSPFAQLTKLEYLNLAWNEIVQIQSNTFQGLARLKTLILDANIIRKFEESHVTDMELLEELSLNDNQLLSFPTEIFLKLKSLTMLHLNFNRIAAISAELLRYATKLRYLSLDHNLLTEIPEGTFREMSNLRVLRLRGNNLKKFTPSSYAGLEGSLKHLDIGENQINYMPMLNLSAIEILDISGNQLVNLHSKMFATSAKLKKLVLSKNLFSKIDPAWLENLNELEYFDISGCQISIIFDNTFGSSFNAKYLNLANNGLEAFGRSINVENVEELDLSGNYLTDAKLNVKKLRKLNLSYNRLRAFNISSNSPFSLTKIDLSFNRLQELRDDLFGIHLALSDVNLSNNMLTQLSGDSMRSFPNVKNLDLSANQLQVIQHRTFSPLRSLSHLDLSMNQINSIEGTPFANCSSLYSIDLSHNALEALTEECFNNLSRLRLSLKDNQLHTIPQNTFSRSNVFALEAIDLAENQFFEFPEISLRRQYSVIDRANFSMNLIRSIPSNADILVNVKHIDLSHNPLTSDAHYVLLGEPKSLRTLHISNVSLRAIPDLETPFLRELVASDNEISGLAKSTFKRANGLIKLDLAGNRIVNFYGVDTSLPRLEHLDLSGNQLFEINKKTFLGLSELSTLKLSGLNNLTRLECQSLSSQKRLNNLEVLGYPKIKELDYSCIEISNSLETLMVEIKAPSLGTQLHKLYNPRMKKLLIAGDTLEQLSPTSLAGLRSERLELIFYNTNIRNLPASLFLPLPLSSRIRLSAEYSQIMHVDSHLIQLINGRPNFMVTSFEGSPLQCDCNSTDLYHTLMTKPEKFSEAGTLRCYTPLILRGIPLVNLQETQLRCDSDFVTTDISSNDLGRGESNSPAASSEDIFKLDESLLRKPYRPSPTLVQDLVVRKTVVLDPPFLTKVDMLIIIIISAIVVTVTTIAIGVCICKWYNREEESPYPPTWGPPHIAMPLPSKCTCVRPPSAPCTCRTPGAMTMRGRTPDPYQRAMSRGPPPTMMMPTPMHHRSTMWDAQSWR</sequence>
<keyword evidence="6" id="KW-1185">Reference proteome</keyword>
<name>A0AAJ6QU14_9ACAR</name>